<evidence type="ECO:0000256" key="1">
    <source>
        <dbReference type="SAM" id="Phobius"/>
    </source>
</evidence>
<keyword evidence="3" id="KW-1185">Reference proteome</keyword>
<dbReference type="Gene3D" id="1.25.10.10">
    <property type="entry name" value="Leucine-rich Repeat Variant"/>
    <property type="match status" value="1"/>
</dbReference>
<organism evidence="2 3">
    <name type="scientific">Ramlibacter pallidus</name>
    <dbReference type="NCBI Taxonomy" id="2780087"/>
    <lineage>
        <taxon>Bacteria</taxon>
        <taxon>Pseudomonadati</taxon>
        <taxon>Pseudomonadota</taxon>
        <taxon>Betaproteobacteria</taxon>
        <taxon>Burkholderiales</taxon>
        <taxon>Comamonadaceae</taxon>
        <taxon>Ramlibacter</taxon>
    </lineage>
</organism>
<reference evidence="2 3" key="1">
    <citation type="submission" date="2020-10" db="EMBL/GenBank/DDBJ databases">
        <title>Ramlibacter sp. HM2 16S ribosomal RNA gene Genome sequencing and assembly.</title>
        <authorList>
            <person name="Kang M."/>
        </authorList>
    </citation>
    <scope>NUCLEOTIDE SEQUENCE [LARGE SCALE GENOMIC DNA]</scope>
    <source>
        <strain evidence="2 3">HM2</strain>
    </source>
</reference>
<dbReference type="Pfam" id="PF13646">
    <property type="entry name" value="HEAT_2"/>
    <property type="match status" value="1"/>
</dbReference>
<dbReference type="RefSeq" id="WP_193676593.1">
    <property type="nucleotide sequence ID" value="NZ_JADDIV010000003.1"/>
</dbReference>
<dbReference type="SUPFAM" id="SSF48371">
    <property type="entry name" value="ARM repeat"/>
    <property type="match status" value="1"/>
</dbReference>
<dbReference type="InterPro" id="IPR016024">
    <property type="entry name" value="ARM-type_fold"/>
</dbReference>
<protein>
    <submittedName>
        <fullName evidence="2">HEAT repeat domain-containing protein</fullName>
    </submittedName>
</protein>
<evidence type="ECO:0000313" key="2">
    <source>
        <dbReference type="EMBL" id="MBE7367970.1"/>
    </source>
</evidence>
<comment type="caution">
    <text evidence="2">The sequence shown here is derived from an EMBL/GenBank/DDBJ whole genome shotgun (WGS) entry which is preliminary data.</text>
</comment>
<dbReference type="Proteomes" id="UP000806285">
    <property type="component" value="Unassembled WGS sequence"/>
</dbReference>
<feature type="transmembrane region" description="Helical" evidence="1">
    <location>
        <begin position="12"/>
        <end position="34"/>
    </location>
</feature>
<gene>
    <name evidence="2" type="ORF">IM787_10355</name>
</gene>
<sequence length="349" mass="38365">MSRPLSDPYLIAAFWTGVAAFLLTLTLVGVIVFLRVRLRLRERRWDRFVAVWRPALLAAILDPGSAPPLPDLRPGESVLFLRLWAYLQESLRGDAARLLNETALRLRIDETARALLVRGSRTERLQAVLAAGYLRDAQAWEALVATARSSDSLLSVNAARALVRINPLRAANGLLPLVVTRADWDIGRVAGFLAEARQAFWLLMAKTIPLLQLQELQRALLLAEALRIQLPEATLARLLQPEQPTGVLQAALRLSDSPGLAEQVLRFLSHPEAAVREQAVLQMGRLSTPSDLPALTGMLDDPAWPVRMAAARALASLPFLGSSALEALEQDHPQAVDMLRQVRAERGLG</sequence>
<name>A0ABR9S387_9BURK</name>
<dbReference type="EMBL" id="JADDIV010000003">
    <property type="protein sequence ID" value="MBE7367970.1"/>
    <property type="molecule type" value="Genomic_DNA"/>
</dbReference>
<evidence type="ECO:0000313" key="3">
    <source>
        <dbReference type="Proteomes" id="UP000806285"/>
    </source>
</evidence>
<keyword evidence="1" id="KW-0812">Transmembrane</keyword>
<accession>A0ABR9S387</accession>
<keyword evidence="1" id="KW-1133">Transmembrane helix</keyword>
<proteinExistence type="predicted"/>
<keyword evidence="1" id="KW-0472">Membrane</keyword>
<dbReference type="InterPro" id="IPR011989">
    <property type="entry name" value="ARM-like"/>
</dbReference>